<evidence type="ECO:0000256" key="2">
    <source>
        <dbReference type="SAM" id="Phobius"/>
    </source>
</evidence>
<dbReference type="AlphaFoldDB" id="A0AAJ0BL37"/>
<reference evidence="3" key="1">
    <citation type="submission" date="2023-06" db="EMBL/GenBank/DDBJ databases">
        <title>Genome-scale phylogeny and comparative genomics of the fungal order Sordariales.</title>
        <authorList>
            <consortium name="Lawrence Berkeley National Laboratory"/>
            <person name="Hensen N."/>
            <person name="Bonometti L."/>
            <person name="Westerberg I."/>
            <person name="Brannstrom I.O."/>
            <person name="Guillou S."/>
            <person name="Cros-Aarteil S."/>
            <person name="Calhoun S."/>
            <person name="Haridas S."/>
            <person name="Kuo A."/>
            <person name="Mondo S."/>
            <person name="Pangilinan J."/>
            <person name="Riley R."/>
            <person name="Labutti K."/>
            <person name="Andreopoulos B."/>
            <person name="Lipzen A."/>
            <person name="Chen C."/>
            <person name="Yanf M."/>
            <person name="Daum C."/>
            <person name="Ng V."/>
            <person name="Clum A."/>
            <person name="Steindorff A."/>
            <person name="Ohm R."/>
            <person name="Martin F."/>
            <person name="Silar P."/>
            <person name="Natvig D."/>
            <person name="Lalanne C."/>
            <person name="Gautier V."/>
            <person name="Ament-Velasquez S.L."/>
            <person name="Kruys A."/>
            <person name="Hutchinson M.I."/>
            <person name="Powell A.J."/>
            <person name="Barry K."/>
            <person name="Miller A.N."/>
            <person name="Grigoriev I.V."/>
            <person name="Debuchy R."/>
            <person name="Gladieux P."/>
            <person name="Thoren M.H."/>
            <person name="Johannesson H."/>
        </authorList>
    </citation>
    <scope>NUCLEOTIDE SEQUENCE</scope>
    <source>
        <strain evidence="3">PSN4</strain>
    </source>
</reference>
<feature type="region of interest" description="Disordered" evidence="1">
    <location>
        <begin position="1"/>
        <end position="68"/>
    </location>
</feature>
<gene>
    <name evidence="3" type="ORF">QBC47DRAFT_396250</name>
</gene>
<evidence type="ECO:0000256" key="1">
    <source>
        <dbReference type="SAM" id="MobiDB-lite"/>
    </source>
</evidence>
<keyword evidence="2" id="KW-0472">Membrane</keyword>
<dbReference type="EMBL" id="MU839827">
    <property type="protein sequence ID" value="KAK1760250.1"/>
    <property type="molecule type" value="Genomic_DNA"/>
</dbReference>
<protein>
    <submittedName>
        <fullName evidence="3">Uncharacterized protein</fullName>
    </submittedName>
</protein>
<keyword evidence="2" id="KW-0812">Transmembrane</keyword>
<proteinExistence type="predicted"/>
<evidence type="ECO:0000313" key="3">
    <source>
        <dbReference type="EMBL" id="KAK1760250.1"/>
    </source>
</evidence>
<feature type="compositionally biased region" description="Acidic residues" evidence="1">
    <location>
        <begin position="30"/>
        <end position="44"/>
    </location>
</feature>
<keyword evidence="4" id="KW-1185">Reference proteome</keyword>
<dbReference type="Proteomes" id="UP001239445">
    <property type="component" value="Unassembled WGS sequence"/>
</dbReference>
<evidence type="ECO:0000313" key="4">
    <source>
        <dbReference type="Proteomes" id="UP001239445"/>
    </source>
</evidence>
<accession>A0AAJ0BL37</accession>
<sequence length="149" mass="16967">MSYYRQPPAQQRRANTYQTNPWQATYGRDDESEEEEDSSSEDGGQDAPMWRYFTPHPADKGRDTFSDDDDNGGILNKIGGGADGESLLGFSIKELEIILMIVFFALLLVSVVAYNKEKQFSECTANRCTLQDCKNLYREFRRAGAREGW</sequence>
<name>A0AAJ0BL37_9PEZI</name>
<organism evidence="3 4">
    <name type="scientific">Echria macrotheca</name>
    <dbReference type="NCBI Taxonomy" id="438768"/>
    <lineage>
        <taxon>Eukaryota</taxon>
        <taxon>Fungi</taxon>
        <taxon>Dikarya</taxon>
        <taxon>Ascomycota</taxon>
        <taxon>Pezizomycotina</taxon>
        <taxon>Sordariomycetes</taxon>
        <taxon>Sordariomycetidae</taxon>
        <taxon>Sordariales</taxon>
        <taxon>Schizotheciaceae</taxon>
        <taxon>Echria</taxon>
    </lineage>
</organism>
<feature type="transmembrane region" description="Helical" evidence="2">
    <location>
        <begin position="97"/>
        <end position="114"/>
    </location>
</feature>
<feature type="compositionally biased region" description="Polar residues" evidence="1">
    <location>
        <begin position="8"/>
        <end position="23"/>
    </location>
</feature>
<comment type="caution">
    <text evidence="3">The sequence shown here is derived from an EMBL/GenBank/DDBJ whole genome shotgun (WGS) entry which is preliminary data.</text>
</comment>
<keyword evidence="2" id="KW-1133">Transmembrane helix</keyword>